<dbReference type="GO" id="GO:0009306">
    <property type="term" value="P:protein secretion"/>
    <property type="evidence" value="ECO:0007669"/>
    <property type="project" value="InterPro"/>
</dbReference>
<dbReference type="RefSeq" id="WP_077309134.1">
    <property type="nucleotide sequence ID" value="NZ_CP016090.1"/>
</dbReference>
<dbReference type="AlphaFoldDB" id="A0A9Q5CI54"/>
<dbReference type="PIRSF" id="PIRSF004669">
    <property type="entry name" value="FliQ"/>
    <property type="match status" value="1"/>
</dbReference>
<evidence type="ECO:0000256" key="7">
    <source>
        <dbReference type="SAM" id="Phobius"/>
    </source>
</evidence>
<dbReference type="PRINTS" id="PR00952">
    <property type="entry name" value="TYPE3IMQPROT"/>
</dbReference>
<organism evidence="8 9">
    <name type="scientific">Clostridium beijerinckii</name>
    <name type="common">Clostridium MP</name>
    <dbReference type="NCBI Taxonomy" id="1520"/>
    <lineage>
        <taxon>Bacteria</taxon>
        <taxon>Bacillati</taxon>
        <taxon>Bacillota</taxon>
        <taxon>Clostridia</taxon>
        <taxon>Eubacteriales</taxon>
        <taxon>Clostridiaceae</taxon>
        <taxon>Clostridium</taxon>
    </lineage>
</organism>
<feature type="transmembrane region" description="Helical" evidence="7">
    <location>
        <begin position="51"/>
        <end position="70"/>
    </location>
</feature>
<dbReference type="EMBL" id="JABSXK010000001">
    <property type="protein sequence ID" value="NRV09871.1"/>
    <property type="molecule type" value="Genomic_DNA"/>
</dbReference>
<evidence type="ECO:0000313" key="9">
    <source>
        <dbReference type="Proteomes" id="UP000821656"/>
    </source>
</evidence>
<dbReference type="PANTHER" id="PTHR34040">
    <property type="entry name" value="FLAGELLAR BIOSYNTHETIC PROTEIN FLIQ"/>
    <property type="match status" value="1"/>
</dbReference>
<keyword evidence="8" id="KW-0282">Flagellum</keyword>
<gene>
    <name evidence="8" type="ORF">DFH45_002834</name>
</gene>
<dbReference type="Proteomes" id="UP000821656">
    <property type="component" value="Unassembled WGS sequence"/>
</dbReference>
<proteinExistence type="inferred from homology"/>
<keyword evidence="8" id="KW-0966">Cell projection</keyword>
<dbReference type="InterPro" id="IPR002191">
    <property type="entry name" value="Bac_export_3"/>
</dbReference>
<evidence type="ECO:0000256" key="5">
    <source>
        <dbReference type="ARBA" id="ARBA00022989"/>
    </source>
</evidence>
<evidence type="ECO:0000256" key="2">
    <source>
        <dbReference type="ARBA" id="ARBA00006156"/>
    </source>
</evidence>
<name>A0A9Q5CI54_CLOBE</name>
<dbReference type="PANTHER" id="PTHR34040:SF2">
    <property type="entry name" value="FLAGELLAR BIOSYNTHETIC PROTEIN FLIQ"/>
    <property type="match status" value="1"/>
</dbReference>
<comment type="subcellular location">
    <subcellularLocation>
        <location evidence="1">Cell membrane</location>
        <topology evidence="1">Multi-pass membrane protein</topology>
    </subcellularLocation>
</comment>
<protein>
    <submittedName>
        <fullName evidence="8">Flagellar biosynthetic protein FliQ</fullName>
    </submittedName>
</protein>
<accession>A0A9Q5CI54</accession>
<keyword evidence="6 7" id="KW-0472">Membrane</keyword>
<comment type="caution">
    <text evidence="8">The sequence shown here is derived from an EMBL/GenBank/DDBJ whole genome shotgun (WGS) entry which is preliminary data.</text>
</comment>
<feature type="transmembrane region" description="Helical" evidence="7">
    <location>
        <begin position="20"/>
        <end position="39"/>
    </location>
</feature>
<keyword evidence="8" id="KW-0969">Cilium</keyword>
<evidence type="ECO:0000256" key="4">
    <source>
        <dbReference type="ARBA" id="ARBA00022692"/>
    </source>
</evidence>
<reference evidence="8" key="1">
    <citation type="submission" date="2020-05" db="EMBL/GenBank/DDBJ databases">
        <title>Genomic insights into acetone-butanol-ethanol (ABE) fermentation by sequencing solventogenic clostridia strains.</title>
        <authorList>
            <person name="Brown S."/>
        </authorList>
    </citation>
    <scope>NUCLEOTIDE SEQUENCE</scope>
    <source>
        <strain evidence="8">DJ126</strain>
    </source>
</reference>
<sequence>MTQTMLNAVVKDTIITAAKVSAPILIVVLILGLAISIIQATTQIQEQTLTFVPKLIAAAIVGIFLGSWMLETIMSFTNRIFDLISKVIT</sequence>
<evidence type="ECO:0000256" key="6">
    <source>
        <dbReference type="ARBA" id="ARBA00023136"/>
    </source>
</evidence>
<evidence type="ECO:0000256" key="1">
    <source>
        <dbReference type="ARBA" id="ARBA00004651"/>
    </source>
</evidence>
<keyword evidence="3" id="KW-1003">Cell membrane</keyword>
<evidence type="ECO:0000313" key="8">
    <source>
        <dbReference type="EMBL" id="NRV09871.1"/>
    </source>
</evidence>
<dbReference type="Pfam" id="PF01313">
    <property type="entry name" value="Bac_export_3"/>
    <property type="match status" value="1"/>
</dbReference>
<keyword evidence="5 7" id="KW-1133">Transmembrane helix</keyword>
<comment type="similarity">
    <text evidence="2">Belongs to the FliQ/MopD/SpaQ family.</text>
</comment>
<dbReference type="GO" id="GO:0005886">
    <property type="term" value="C:plasma membrane"/>
    <property type="evidence" value="ECO:0007669"/>
    <property type="project" value="UniProtKB-SubCell"/>
</dbReference>
<keyword evidence="4 7" id="KW-0812">Transmembrane</keyword>
<evidence type="ECO:0000256" key="3">
    <source>
        <dbReference type="ARBA" id="ARBA00022475"/>
    </source>
</evidence>